<protein>
    <submittedName>
        <fullName evidence="1">Uncharacterized protein</fullName>
    </submittedName>
</protein>
<dbReference type="EMBL" id="CP032698">
    <property type="protein sequence ID" value="AYG85313.1"/>
    <property type="molecule type" value="Genomic_DNA"/>
</dbReference>
<dbReference type="AlphaFoldDB" id="A0A387HR12"/>
<name>A0A387HR12_9ACTN</name>
<dbReference type="Proteomes" id="UP000271554">
    <property type="component" value="Chromosome"/>
</dbReference>
<dbReference type="RefSeq" id="WP_246033793.1">
    <property type="nucleotide sequence ID" value="NZ_CP032698.1"/>
</dbReference>
<gene>
    <name evidence="1" type="ORF">DWB77_07530</name>
</gene>
<sequence>MPTLSIHFDPAVFAHLAKAGGDDTVHVTLSLGGGSKTALLWRPWFPTDRSPSS</sequence>
<evidence type="ECO:0000313" key="1">
    <source>
        <dbReference type="EMBL" id="AYG85313.1"/>
    </source>
</evidence>
<keyword evidence="2" id="KW-1185">Reference proteome</keyword>
<accession>A0A387HR12</accession>
<proteinExistence type="predicted"/>
<evidence type="ECO:0000313" key="2">
    <source>
        <dbReference type="Proteomes" id="UP000271554"/>
    </source>
</evidence>
<reference evidence="1 2" key="1">
    <citation type="submission" date="2018-10" db="EMBL/GenBank/DDBJ databases">
        <title>Relationship between Morphology and Antimicrobial Activity in Streptomyces.</title>
        <authorList>
            <person name="Kang H.J."/>
            <person name="Kim S.B."/>
        </authorList>
    </citation>
    <scope>NUCLEOTIDE SEQUENCE [LARGE SCALE GENOMIC DNA]</scope>
    <source>
        <strain evidence="1 2">BH38</strain>
    </source>
</reference>
<dbReference type="KEGG" id="shun:DWB77_07530"/>
<organism evidence="1 2">
    <name type="scientific">Streptomyces hundungensis</name>
    <dbReference type="NCBI Taxonomy" id="1077946"/>
    <lineage>
        <taxon>Bacteria</taxon>
        <taxon>Bacillati</taxon>
        <taxon>Actinomycetota</taxon>
        <taxon>Actinomycetes</taxon>
        <taxon>Kitasatosporales</taxon>
        <taxon>Streptomycetaceae</taxon>
        <taxon>Streptomyces</taxon>
    </lineage>
</organism>